<feature type="compositionally biased region" description="Polar residues" evidence="1">
    <location>
        <begin position="141"/>
        <end position="157"/>
    </location>
</feature>
<gene>
    <name evidence="3" type="primary">X-elementORF2_97</name>
    <name evidence="3" type="ORF">TNCV_2607671</name>
</gene>
<feature type="compositionally biased region" description="Polar residues" evidence="1">
    <location>
        <begin position="96"/>
        <end position="115"/>
    </location>
</feature>
<dbReference type="InterPro" id="IPR052560">
    <property type="entry name" value="RdDP_mobile_element"/>
</dbReference>
<dbReference type="Proteomes" id="UP000887159">
    <property type="component" value="Unassembled WGS sequence"/>
</dbReference>
<keyword evidence="3" id="KW-0695">RNA-directed DNA polymerase</keyword>
<evidence type="ECO:0000313" key="3">
    <source>
        <dbReference type="EMBL" id="GFY01583.1"/>
    </source>
</evidence>
<dbReference type="PANTHER" id="PTHR36688:SF1">
    <property type="entry name" value="ENDONUCLEASE_EXONUCLEASE_PHOSPHATASE DOMAIN-CONTAINING PROTEIN"/>
    <property type="match status" value="1"/>
</dbReference>
<comment type="caution">
    <text evidence="3">The sequence shown here is derived from an EMBL/GenBank/DDBJ whole genome shotgun (WGS) entry which is preliminary data.</text>
</comment>
<accession>A0A8X6VB85</accession>
<protein>
    <submittedName>
        <fullName evidence="3">Putative RNA-directed DNA polymerase from transposon X-element</fullName>
    </submittedName>
</protein>
<dbReference type="GO" id="GO:0003964">
    <property type="term" value="F:RNA-directed DNA polymerase activity"/>
    <property type="evidence" value="ECO:0007669"/>
    <property type="project" value="UniProtKB-KW"/>
</dbReference>
<dbReference type="AlphaFoldDB" id="A0A8X6VB85"/>
<dbReference type="PANTHER" id="PTHR36688">
    <property type="entry name" value="ENDO/EXONUCLEASE/PHOSPHATASE DOMAIN-CONTAINING PROTEIN"/>
    <property type="match status" value="1"/>
</dbReference>
<keyword evidence="3" id="KW-0548">Nucleotidyltransferase</keyword>
<sequence>MPKMETRKKIQEIRTNNTISYIEAKKLLPPQLPQTYAQATKPSPISITTQTDENITKIKCPPLKLLAPLSSKQRTNIPTAVTTSSSAQTKFLPFISSKTSTTSDPQPRTPMSNTKGKIKEQPSQLHRPRKGSKTIDLLSIKPTTNLKKNPAKNTTLKTAREQDSLNKTSPVSKKSWRRKTFKTSDAMDTDAKPSDSDCVIDDVKDIIRQYHPVCVALQETFLKSCHTTKIRRYGCVRKDTEGPSVSGGICIFTSLDVPSSALPLHTTLQAVAVRIHSTSLITVCCLYLPPNTVIHQHDLNNLVDKLPAPFVILGDFNGHSTLWGSTKTNPRGRQIEQVLSDHCLCLLNHEEPTYFHEPTRSFHTLDLAICSPSLFPHLNLSVEKDLYNSDHFPVILSHDYDTGGKTFPPTYSFCRADWALFTQLAVITDAMVKTESVDTAVQEVTNVLITAAELSIPKSSSHSFQHYKPWWNTDCQTAYKNQRKLWGIFRRYPTTENLLAFKKAKANARRSVSSAASYNSRFLEIKRQAERTPINFSTRSFFPYNCDFTMTELKKALLQVHNTSPGLDGITYTMLRHLNPNSLTNILFLFNRVWKEHCFPSSWREAIVIPILKPGKVATDPLSYRPIALTSCFCKTFERMVNTRLVYVLEKEKCISPLQSGFRKGRSTLDNLVFQSPKSGMPLLGETIWFLFSLT</sequence>
<feature type="region of interest" description="Disordered" evidence="1">
    <location>
        <begin position="95"/>
        <end position="194"/>
    </location>
</feature>
<organism evidence="3 4">
    <name type="scientific">Trichonephila clavipes</name>
    <name type="common">Golden silk orbweaver</name>
    <name type="synonym">Nephila clavipes</name>
    <dbReference type="NCBI Taxonomy" id="2585209"/>
    <lineage>
        <taxon>Eukaryota</taxon>
        <taxon>Metazoa</taxon>
        <taxon>Ecdysozoa</taxon>
        <taxon>Arthropoda</taxon>
        <taxon>Chelicerata</taxon>
        <taxon>Arachnida</taxon>
        <taxon>Araneae</taxon>
        <taxon>Araneomorphae</taxon>
        <taxon>Entelegynae</taxon>
        <taxon>Araneoidea</taxon>
        <taxon>Nephilidae</taxon>
        <taxon>Trichonephila</taxon>
    </lineage>
</organism>
<dbReference type="SUPFAM" id="SSF56219">
    <property type="entry name" value="DNase I-like"/>
    <property type="match status" value="1"/>
</dbReference>
<evidence type="ECO:0000256" key="1">
    <source>
        <dbReference type="SAM" id="MobiDB-lite"/>
    </source>
</evidence>
<name>A0A8X6VB85_TRICX</name>
<dbReference type="InterPro" id="IPR005135">
    <property type="entry name" value="Endo/exonuclease/phosphatase"/>
</dbReference>
<evidence type="ECO:0000259" key="2">
    <source>
        <dbReference type="Pfam" id="PF14529"/>
    </source>
</evidence>
<dbReference type="EMBL" id="BMAU01021229">
    <property type="protein sequence ID" value="GFY01583.1"/>
    <property type="molecule type" value="Genomic_DNA"/>
</dbReference>
<dbReference type="Pfam" id="PF14529">
    <property type="entry name" value="Exo_endo_phos_2"/>
    <property type="match status" value="1"/>
</dbReference>
<reference evidence="3" key="1">
    <citation type="submission" date="2020-08" db="EMBL/GenBank/DDBJ databases">
        <title>Multicomponent nature underlies the extraordinary mechanical properties of spider dragline silk.</title>
        <authorList>
            <person name="Kono N."/>
            <person name="Nakamura H."/>
            <person name="Mori M."/>
            <person name="Yoshida Y."/>
            <person name="Ohtoshi R."/>
            <person name="Malay A.D."/>
            <person name="Moran D.A.P."/>
            <person name="Tomita M."/>
            <person name="Numata K."/>
            <person name="Arakawa K."/>
        </authorList>
    </citation>
    <scope>NUCLEOTIDE SEQUENCE</scope>
</reference>
<feature type="domain" description="Endonuclease/exonuclease/phosphatase" evidence="2">
    <location>
        <begin position="281"/>
        <end position="395"/>
    </location>
</feature>
<dbReference type="InterPro" id="IPR036691">
    <property type="entry name" value="Endo/exonu/phosph_ase_sf"/>
</dbReference>
<keyword evidence="3" id="KW-0808">Transferase</keyword>
<evidence type="ECO:0000313" key="4">
    <source>
        <dbReference type="Proteomes" id="UP000887159"/>
    </source>
</evidence>
<proteinExistence type="predicted"/>
<keyword evidence="4" id="KW-1185">Reference proteome</keyword>
<dbReference type="Gene3D" id="3.60.10.10">
    <property type="entry name" value="Endonuclease/exonuclease/phosphatase"/>
    <property type="match status" value="1"/>
</dbReference>